<dbReference type="EMBL" id="JAKGUF010000001">
    <property type="protein sequence ID" value="MCF4143886.1"/>
    <property type="molecule type" value="Genomic_DNA"/>
</dbReference>
<proteinExistence type="predicted"/>
<name>A0ABS9ERS8_9BACT</name>
<sequence length="161" mass="18623">MCSLRGVDGMVDLSVLAEASDVWDCWRFEPWSCDGLSGVYRRVAFIKAGLMGEVARYYADDYILWKYDQKSVDLVRSSWRPIKDVMIQRVLFVSDEDHFEKKVKAFTMGFRGYLETYRYSPMGEGYRKIKDLTPLVDKAWELVNQDVEEGGELQGNDSFAV</sequence>
<keyword evidence="2" id="KW-1185">Reference proteome</keyword>
<accession>A0ABS9ERS8</accession>
<dbReference type="Proteomes" id="UP001200932">
    <property type="component" value="Unassembled WGS sequence"/>
</dbReference>
<evidence type="ECO:0000313" key="1">
    <source>
        <dbReference type="EMBL" id="MCF4143886.1"/>
    </source>
</evidence>
<evidence type="ECO:0000313" key="2">
    <source>
        <dbReference type="Proteomes" id="UP001200932"/>
    </source>
</evidence>
<comment type="caution">
    <text evidence="1">The sequence shown here is derived from an EMBL/GenBank/DDBJ whole genome shotgun (WGS) entry which is preliminary data.</text>
</comment>
<reference evidence="1 2" key="1">
    <citation type="submission" date="2022-01" db="EMBL/GenBank/DDBJ databases">
        <title>Dethiosulfovibrio faecalis sp. nov., a novel proteolytic, non-sulfur-reducing bacterium isolated from a marine aquaculture solid waste bioreactor.</title>
        <authorList>
            <person name="Grabowski S."/>
            <person name="Apolinario E."/>
            <person name="Schneider N."/>
            <person name="Marshall C.W."/>
            <person name="Sowers K.R."/>
        </authorList>
    </citation>
    <scope>NUCLEOTIDE SEQUENCE [LARGE SCALE GENOMIC DNA]</scope>
    <source>
        <strain evidence="1 2">DSM 12590</strain>
    </source>
</reference>
<protein>
    <submittedName>
        <fullName evidence="1">Uncharacterized protein</fullName>
    </submittedName>
</protein>
<organism evidence="1 2">
    <name type="scientific">Dethiosulfovibrio acidaminovorans</name>
    <dbReference type="NCBI Taxonomy" id="133535"/>
    <lineage>
        <taxon>Bacteria</taxon>
        <taxon>Thermotogati</taxon>
        <taxon>Synergistota</taxon>
        <taxon>Synergistia</taxon>
        <taxon>Synergistales</taxon>
        <taxon>Dethiosulfovibrionaceae</taxon>
        <taxon>Dethiosulfovibrio</taxon>
    </lineage>
</organism>
<gene>
    <name evidence="1" type="ORF">L2W31_00900</name>
</gene>